<evidence type="ECO:0000256" key="4">
    <source>
        <dbReference type="ARBA" id="ARBA00022692"/>
    </source>
</evidence>
<evidence type="ECO:0000256" key="10">
    <source>
        <dbReference type="ARBA" id="ARBA00023170"/>
    </source>
</evidence>
<protein>
    <recommendedName>
        <fullName evidence="14">Olfactory receptor</fullName>
    </recommendedName>
</protein>
<feature type="transmembrane region" description="Helical" evidence="14">
    <location>
        <begin position="298"/>
        <end position="317"/>
    </location>
</feature>
<dbReference type="FunFam" id="1.20.1070.10:FF:000024">
    <property type="entry name" value="Olfactory receptor"/>
    <property type="match status" value="1"/>
</dbReference>
<keyword evidence="11" id="KW-0325">Glycoprotein</keyword>
<reference evidence="16" key="3">
    <citation type="submission" date="2025-09" db="UniProtKB">
        <authorList>
            <consortium name="Ensembl"/>
        </authorList>
    </citation>
    <scope>IDENTIFICATION</scope>
</reference>
<accession>A0A3P9CGM7</accession>
<evidence type="ECO:0000256" key="6">
    <source>
        <dbReference type="ARBA" id="ARBA00022989"/>
    </source>
</evidence>
<keyword evidence="10 13" id="KW-0675">Receptor</keyword>
<dbReference type="SUPFAM" id="SSF81321">
    <property type="entry name" value="Family A G protein-coupled receptor-like"/>
    <property type="match status" value="1"/>
</dbReference>
<dbReference type="GO" id="GO:0004930">
    <property type="term" value="F:G protein-coupled receptor activity"/>
    <property type="evidence" value="ECO:0007669"/>
    <property type="project" value="UniProtKB-KW"/>
</dbReference>
<dbReference type="Pfam" id="PF13853">
    <property type="entry name" value="7tm_4"/>
    <property type="match status" value="1"/>
</dbReference>
<dbReference type="PANTHER" id="PTHR26451">
    <property type="entry name" value="G_PROTEIN_RECEP_F1_2 DOMAIN-CONTAINING PROTEIN"/>
    <property type="match status" value="1"/>
</dbReference>
<keyword evidence="9" id="KW-1015">Disulfide bond</keyword>
<comment type="subcellular location">
    <subcellularLocation>
        <location evidence="1 14">Cell membrane</location>
        <topology evidence="1 14">Multi-pass membrane protein</topology>
    </subcellularLocation>
</comment>
<dbReference type="Ensembl" id="ENSMZET00005022156.1">
    <property type="protein sequence ID" value="ENSMZEP00005021448.1"/>
    <property type="gene ID" value="ENSMZEG00005016109.1"/>
</dbReference>
<keyword evidence="4 13" id="KW-0812">Transmembrane</keyword>
<evidence type="ECO:0000313" key="16">
    <source>
        <dbReference type="Ensembl" id="ENSMZEP00005021448.1"/>
    </source>
</evidence>
<dbReference type="GO" id="GO:0004984">
    <property type="term" value="F:olfactory receptor activity"/>
    <property type="evidence" value="ECO:0007669"/>
    <property type="project" value="InterPro"/>
</dbReference>
<dbReference type="PROSITE" id="PS00237">
    <property type="entry name" value="G_PROTEIN_RECEP_F1_1"/>
    <property type="match status" value="1"/>
</dbReference>
<reference evidence="16" key="2">
    <citation type="submission" date="2025-08" db="UniProtKB">
        <authorList>
            <consortium name="Ensembl"/>
        </authorList>
    </citation>
    <scope>IDENTIFICATION</scope>
</reference>
<dbReference type="GeneTree" id="ENSGT00950000183048"/>
<dbReference type="PANTHER" id="PTHR26451:SF885">
    <property type="entry name" value="OLFACTORY RECEPTOR"/>
    <property type="match status" value="1"/>
</dbReference>
<keyword evidence="7 13" id="KW-0297">G-protein coupled receptor</keyword>
<evidence type="ECO:0000313" key="17">
    <source>
        <dbReference type="Proteomes" id="UP000265160"/>
    </source>
</evidence>
<keyword evidence="17" id="KW-1185">Reference proteome</keyword>
<evidence type="ECO:0000256" key="8">
    <source>
        <dbReference type="ARBA" id="ARBA00023136"/>
    </source>
</evidence>
<keyword evidence="5 14" id="KW-0552">Olfaction</keyword>
<evidence type="ECO:0000256" key="12">
    <source>
        <dbReference type="ARBA" id="ARBA00023224"/>
    </source>
</evidence>
<keyword evidence="12 13" id="KW-0807">Transducer</keyword>
<evidence type="ECO:0000256" key="11">
    <source>
        <dbReference type="ARBA" id="ARBA00023180"/>
    </source>
</evidence>
<evidence type="ECO:0000256" key="5">
    <source>
        <dbReference type="ARBA" id="ARBA00022725"/>
    </source>
</evidence>
<dbReference type="Proteomes" id="UP000265160">
    <property type="component" value="LG10"/>
</dbReference>
<reference evidence="16 17" key="1">
    <citation type="journal article" date="2014" name="Nature">
        <title>The genomic substrate for adaptive radiation in African cichlid fish.</title>
        <authorList>
            <person name="Brawand D."/>
            <person name="Wagner C.E."/>
            <person name="Li Y.I."/>
            <person name="Malinsky M."/>
            <person name="Keller I."/>
            <person name="Fan S."/>
            <person name="Simakov O."/>
            <person name="Ng A.Y."/>
            <person name="Lim Z.W."/>
            <person name="Bezault E."/>
            <person name="Turner-Maier J."/>
            <person name="Johnson J."/>
            <person name="Alcazar R."/>
            <person name="Noh H.J."/>
            <person name="Russell P."/>
            <person name="Aken B."/>
            <person name="Alfoldi J."/>
            <person name="Amemiya C."/>
            <person name="Azzouzi N."/>
            <person name="Baroiller J.F."/>
            <person name="Barloy-Hubler F."/>
            <person name="Berlin A."/>
            <person name="Bloomquist R."/>
            <person name="Carleton K.L."/>
            <person name="Conte M.A."/>
            <person name="D'Cotta H."/>
            <person name="Eshel O."/>
            <person name="Gaffney L."/>
            <person name="Galibert F."/>
            <person name="Gante H.F."/>
            <person name="Gnerre S."/>
            <person name="Greuter L."/>
            <person name="Guyon R."/>
            <person name="Haddad N.S."/>
            <person name="Haerty W."/>
            <person name="Harris R.M."/>
            <person name="Hofmann H.A."/>
            <person name="Hourlier T."/>
            <person name="Hulata G."/>
            <person name="Jaffe D.B."/>
            <person name="Lara M."/>
            <person name="Lee A.P."/>
            <person name="MacCallum I."/>
            <person name="Mwaiko S."/>
            <person name="Nikaido M."/>
            <person name="Nishihara H."/>
            <person name="Ozouf-Costaz C."/>
            <person name="Penman D.J."/>
            <person name="Przybylski D."/>
            <person name="Rakotomanga M."/>
            <person name="Renn S.C.P."/>
            <person name="Ribeiro F.J."/>
            <person name="Ron M."/>
            <person name="Salzburger W."/>
            <person name="Sanchez-Pulido L."/>
            <person name="Santos M.E."/>
            <person name="Searle S."/>
            <person name="Sharpe T."/>
            <person name="Swofford R."/>
            <person name="Tan F.J."/>
            <person name="Williams L."/>
            <person name="Young S."/>
            <person name="Yin S."/>
            <person name="Okada N."/>
            <person name="Kocher T.D."/>
            <person name="Miska E.A."/>
            <person name="Lander E.S."/>
            <person name="Venkatesh B."/>
            <person name="Fernald R.D."/>
            <person name="Meyer A."/>
            <person name="Ponting C.P."/>
            <person name="Streelman J.T."/>
            <person name="Lindblad-Toh K."/>
            <person name="Seehausen O."/>
            <person name="Di Palma F."/>
        </authorList>
    </citation>
    <scope>NUCLEOTIDE SEQUENCE</scope>
</reference>
<evidence type="ECO:0000256" key="2">
    <source>
        <dbReference type="ARBA" id="ARBA00022475"/>
    </source>
</evidence>
<keyword evidence="8 14" id="KW-0472">Membrane</keyword>
<feature type="transmembrane region" description="Helical" evidence="14">
    <location>
        <begin position="84"/>
        <end position="110"/>
    </location>
</feature>
<evidence type="ECO:0000256" key="14">
    <source>
        <dbReference type="RuleBase" id="RU363047"/>
    </source>
</evidence>
<feature type="domain" description="G-protein coupled receptors family 1 profile" evidence="15">
    <location>
        <begin position="64"/>
        <end position="314"/>
    </location>
</feature>
<name>A0A3P9CGM7_9CICH</name>
<keyword evidence="2 14" id="KW-1003">Cell membrane</keyword>
<feature type="transmembrane region" description="Helical" evidence="14">
    <location>
        <begin position="216"/>
        <end position="238"/>
    </location>
</feature>
<dbReference type="InterPro" id="IPR000276">
    <property type="entry name" value="GPCR_Rhodpsn"/>
</dbReference>
<feature type="transmembrane region" description="Helical" evidence="14">
    <location>
        <begin position="122"/>
        <end position="143"/>
    </location>
</feature>
<evidence type="ECO:0000259" key="15">
    <source>
        <dbReference type="PROSITE" id="PS50262"/>
    </source>
</evidence>
<keyword evidence="3 14" id="KW-0716">Sensory transduction</keyword>
<feature type="transmembrane region" description="Helical" evidence="14">
    <location>
        <begin position="49"/>
        <end position="72"/>
    </location>
</feature>
<evidence type="ECO:0000256" key="1">
    <source>
        <dbReference type="ARBA" id="ARBA00004651"/>
    </source>
</evidence>
<feature type="transmembrane region" description="Helical" evidence="14">
    <location>
        <begin position="258"/>
        <end position="278"/>
    </location>
</feature>
<dbReference type="PROSITE" id="PS50262">
    <property type="entry name" value="G_PROTEIN_RECEP_F1_2"/>
    <property type="match status" value="1"/>
</dbReference>
<proteinExistence type="inferred from homology"/>
<evidence type="ECO:0000256" key="7">
    <source>
        <dbReference type="ARBA" id="ARBA00023040"/>
    </source>
</evidence>
<dbReference type="InterPro" id="IPR000725">
    <property type="entry name" value="Olfact_rcpt"/>
</dbReference>
<keyword evidence="6 14" id="KW-1133">Transmembrane helix</keyword>
<feature type="transmembrane region" description="Helical" evidence="14">
    <location>
        <begin position="164"/>
        <end position="185"/>
    </location>
</feature>
<dbReference type="GO" id="GO:0005886">
    <property type="term" value="C:plasma membrane"/>
    <property type="evidence" value="ECO:0007669"/>
    <property type="project" value="UniProtKB-SubCell"/>
</dbReference>
<evidence type="ECO:0000256" key="9">
    <source>
        <dbReference type="ARBA" id="ARBA00023157"/>
    </source>
</evidence>
<evidence type="ECO:0000256" key="3">
    <source>
        <dbReference type="ARBA" id="ARBA00022606"/>
    </source>
</evidence>
<dbReference type="GO" id="GO:0005549">
    <property type="term" value="F:odorant binding"/>
    <property type="evidence" value="ECO:0007669"/>
    <property type="project" value="TreeGrafter"/>
</dbReference>
<evidence type="ECO:0000256" key="13">
    <source>
        <dbReference type="RuleBase" id="RU000688"/>
    </source>
</evidence>
<dbReference type="PRINTS" id="PR00245">
    <property type="entry name" value="OLFACTORYR"/>
</dbReference>
<dbReference type="Gene3D" id="1.20.1070.10">
    <property type="entry name" value="Rhodopsin 7-helix transmembrane proteins"/>
    <property type="match status" value="1"/>
</dbReference>
<dbReference type="InterPro" id="IPR017452">
    <property type="entry name" value="GPCR_Rhodpsn_7TM"/>
</dbReference>
<dbReference type="InterPro" id="IPR052921">
    <property type="entry name" value="GPCR1_Superfamily_Member"/>
</dbReference>
<dbReference type="AlphaFoldDB" id="A0A3P9CGM7"/>
<dbReference type="PRINTS" id="PR00237">
    <property type="entry name" value="GPCRRHODOPSN"/>
</dbReference>
<organism evidence="16 17">
    <name type="scientific">Maylandia zebra</name>
    <name type="common">zebra mbuna</name>
    <dbReference type="NCBI Taxonomy" id="106582"/>
    <lineage>
        <taxon>Eukaryota</taxon>
        <taxon>Metazoa</taxon>
        <taxon>Chordata</taxon>
        <taxon>Craniata</taxon>
        <taxon>Vertebrata</taxon>
        <taxon>Euteleostomi</taxon>
        <taxon>Actinopterygii</taxon>
        <taxon>Neopterygii</taxon>
        <taxon>Teleostei</taxon>
        <taxon>Neoteleostei</taxon>
        <taxon>Acanthomorphata</taxon>
        <taxon>Ovalentaria</taxon>
        <taxon>Cichlomorphae</taxon>
        <taxon>Cichliformes</taxon>
        <taxon>Cichlidae</taxon>
        <taxon>African cichlids</taxon>
        <taxon>Pseudocrenilabrinae</taxon>
        <taxon>Haplochromini</taxon>
        <taxon>Maylandia</taxon>
        <taxon>Maylandia zebra complex</taxon>
    </lineage>
</organism>
<sequence length="353" mass="39893">MKCAVSTGCVVNVSISHLISISICKTFMVFLLSTFKMTAYAVMENYKHGLFSVFFLLYLITLVLNVLLISVIHQNKQLHQPMNVFTCMLSLNEIYGSSALLPAVMAVLVSKTHDVTVKWCMAQAYFLHTYASGEFCILALMGYDRYIAICSPLHYYSIMSYSKTCKLIAFTGLYPFIVFTSFYSLTLQLRFCGKVMPKLYCVNMELVKNSCRNAQYISTVGLAILVLFIVPLLVMIVFSYTHILRVCRTFPKESQANAFRTCVPHLLSLLNYTIASLFEVIQTRFNMSHVAVEAQIFLSLYFIIIPPIANPVLYGLGTQTVRGCIMKLFIKNKVMTTVLAKTLTVDLLPFHTL</sequence>
<comment type="similarity">
    <text evidence="13">Belongs to the G-protein coupled receptor 1 family.</text>
</comment>